<dbReference type="InterPro" id="IPR017871">
    <property type="entry name" value="ABC_transporter-like_CS"/>
</dbReference>
<evidence type="ECO:0000256" key="3">
    <source>
        <dbReference type="ARBA" id="ARBA00022475"/>
    </source>
</evidence>
<proteinExistence type="predicted"/>
<comment type="subcellular location">
    <subcellularLocation>
        <location evidence="1">Cell membrane</location>
        <topology evidence="1">Peripheral membrane protein</topology>
    </subcellularLocation>
</comment>
<evidence type="ECO:0000256" key="2">
    <source>
        <dbReference type="ARBA" id="ARBA00022448"/>
    </source>
</evidence>
<evidence type="ECO:0000313" key="9">
    <source>
        <dbReference type="EMBL" id="CAB4617113.1"/>
    </source>
</evidence>
<dbReference type="InterPro" id="IPR015856">
    <property type="entry name" value="ABC_transpr_CbiO/EcfA_su"/>
</dbReference>
<keyword evidence="5" id="KW-0067">ATP-binding</keyword>
<dbReference type="GO" id="GO:0016887">
    <property type="term" value="F:ATP hydrolysis activity"/>
    <property type="evidence" value="ECO:0007669"/>
    <property type="project" value="InterPro"/>
</dbReference>
<dbReference type="GO" id="GO:0005524">
    <property type="term" value="F:ATP binding"/>
    <property type="evidence" value="ECO:0007669"/>
    <property type="project" value="UniProtKB-KW"/>
</dbReference>
<evidence type="ECO:0000256" key="7">
    <source>
        <dbReference type="ARBA" id="ARBA00023136"/>
    </source>
</evidence>
<dbReference type="PROSITE" id="PS00211">
    <property type="entry name" value="ABC_TRANSPORTER_1"/>
    <property type="match status" value="1"/>
</dbReference>
<dbReference type="GO" id="GO:0043190">
    <property type="term" value="C:ATP-binding cassette (ABC) transporter complex"/>
    <property type="evidence" value="ECO:0007669"/>
    <property type="project" value="TreeGrafter"/>
</dbReference>
<name>A0A6J6HX16_9ZZZZ</name>
<evidence type="ECO:0000256" key="1">
    <source>
        <dbReference type="ARBA" id="ARBA00004202"/>
    </source>
</evidence>
<dbReference type="EMBL" id="CAEZVD010000011">
    <property type="protein sequence ID" value="CAB4617113.1"/>
    <property type="molecule type" value="Genomic_DNA"/>
</dbReference>
<dbReference type="PANTHER" id="PTHR43553:SF27">
    <property type="entry name" value="ENERGY-COUPLING FACTOR TRANSPORTER ATP-BINDING PROTEIN ECFA2"/>
    <property type="match status" value="1"/>
</dbReference>
<feature type="domain" description="ABC transporter" evidence="8">
    <location>
        <begin position="258"/>
        <end position="477"/>
    </location>
</feature>
<dbReference type="GO" id="GO:0042626">
    <property type="term" value="F:ATPase-coupled transmembrane transporter activity"/>
    <property type="evidence" value="ECO:0007669"/>
    <property type="project" value="TreeGrafter"/>
</dbReference>
<gene>
    <name evidence="9" type="ORF">UFOPK1909_00268</name>
</gene>
<dbReference type="PANTHER" id="PTHR43553">
    <property type="entry name" value="HEAVY METAL TRANSPORTER"/>
    <property type="match status" value="1"/>
</dbReference>
<dbReference type="InterPro" id="IPR003439">
    <property type="entry name" value="ABC_transporter-like_ATP-bd"/>
</dbReference>
<evidence type="ECO:0000256" key="6">
    <source>
        <dbReference type="ARBA" id="ARBA00022967"/>
    </source>
</evidence>
<keyword evidence="7" id="KW-0472">Membrane</keyword>
<keyword evidence="4" id="KW-0547">Nucleotide-binding</keyword>
<dbReference type="Pfam" id="PF00005">
    <property type="entry name" value="ABC_tran"/>
    <property type="match status" value="2"/>
</dbReference>
<dbReference type="AlphaFoldDB" id="A0A6J6HX16"/>
<keyword evidence="2" id="KW-0813">Transport</keyword>
<evidence type="ECO:0000256" key="5">
    <source>
        <dbReference type="ARBA" id="ARBA00022840"/>
    </source>
</evidence>
<dbReference type="CDD" id="cd03225">
    <property type="entry name" value="ABC_cobalt_CbiO_domain1"/>
    <property type="match status" value="1"/>
</dbReference>
<reference evidence="9" key="1">
    <citation type="submission" date="2020-05" db="EMBL/GenBank/DDBJ databases">
        <authorList>
            <person name="Chiriac C."/>
            <person name="Salcher M."/>
            <person name="Ghai R."/>
            <person name="Kavagutti S V."/>
        </authorList>
    </citation>
    <scope>NUCLEOTIDE SEQUENCE</scope>
</reference>
<dbReference type="Gene3D" id="3.40.50.300">
    <property type="entry name" value="P-loop containing nucleotide triphosphate hydrolases"/>
    <property type="match status" value="2"/>
</dbReference>
<evidence type="ECO:0000256" key="4">
    <source>
        <dbReference type="ARBA" id="ARBA00022741"/>
    </source>
</evidence>
<keyword evidence="6" id="KW-1278">Translocase</keyword>
<organism evidence="9">
    <name type="scientific">freshwater metagenome</name>
    <dbReference type="NCBI Taxonomy" id="449393"/>
    <lineage>
        <taxon>unclassified sequences</taxon>
        <taxon>metagenomes</taxon>
        <taxon>ecological metagenomes</taxon>
    </lineage>
</organism>
<keyword evidence="3" id="KW-1003">Cell membrane</keyword>
<dbReference type="InterPro" id="IPR050095">
    <property type="entry name" value="ECF_ABC_transporter_ATP-bd"/>
</dbReference>
<dbReference type="SUPFAM" id="SSF52540">
    <property type="entry name" value="P-loop containing nucleoside triphosphate hydrolases"/>
    <property type="match status" value="2"/>
</dbReference>
<evidence type="ECO:0000259" key="8">
    <source>
        <dbReference type="PROSITE" id="PS50893"/>
    </source>
</evidence>
<dbReference type="PROSITE" id="PS50893">
    <property type="entry name" value="ABC_TRANSPORTER_2"/>
    <property type="match status" value="2"/>
</dbReference>
<sequence>MIKIQNLTLSYGLEEDAVLRRVNLEFAAGELVLICGPTGSGKSTLLRAINRLVPAFSGGAISGEVFIADKSTSNLKPHDLASLVGYVDQVPERSFVAETVIDELVFGMEQLGFSRTKMQRNIERFSKLLEIETILHRDLTEISGGQQQRVAIAAALAAGQRVLLLDEPTSALDAKGAESLIILLRKIATEEQVTVLLAEHRLDKVISHCDWLVAVAGDGSAVKLSSEWNSVEATWPSWSKTQNSISKAKSNDSGQVSLQVSNLTVKFSNQIAVQNASFSVSQSEIVCIHGANGSGKSSLLLAIQGSLKAETGQVLIENIDRSSLRNQELHSKMVMVPQKASDLLFLSSVSKELSESDAYANVAPRTTSKIFEKLVKRVEPKRHPRDLSVGQQLALVIAMQLSLGAKLVLLDEPTRGLDQEAKRNLAQHLIGLSESGISILIATHDRDFSKLISDREFLMKDSRLIACDSRGGGSSEI</sequence>
<accession>A0A6J6HX16</accession>
<protein>
    <submittedName>
        <fullName evidence="9">Unannotated protein</fullName>
    </submittedName>
</protein>
<dbReference type="InterPro" id="IPR027417">
    <property type="entry name" value="P-loop_NTPase"/>
</dbReference>
<dbReference type="SMART" id="SM00382">
    <property type="entry name" value="AAA"/>
    <property type="match status" value="2"/>
</dbReference>
<dbReference type="InterPro" id="IPR003593">
    <property type="entry name" value="AAA+_ATPase"/>
</dbReference>
<feature type="domain" description="ABC transporter" evidence="8">
    <location>
        <begin position="2"/>
        <end position="243"/>
    </location>
</feature>